<protein>
    <submittedName>
        <fullName evidence="2">Uncharacterized protein</fullName>
    </submittedName>
</protein>
<dbReference type="STRING" id="402881.Plav_0518"/>
<dbReference type="EMBL" id="CP000774">
    <property type="protein sequence ID" value="ABS62141.1"/>
    <property type="molecule type" value="Genomic_DNA"/>
</dbReference>
<evidence type="ECO:0000256" key="1">
    <source>
        <dbReference type="SAM" id="MobiDB-lite"/>
    </source>
</evidence>
<reference evidence="2 3" key="1">
    <citation type="journal article" date="2011" name="Stand. Genomic Sci.">
        <title>Complete genome sequence of Parvibaculum lavamentivorans type strain (DS-1(T)).</title>
        <authorList>
            <person name="Schleheck D."/>
            <person name="Weiss M."/>
            <person name="Pitluck S."/>
            <person name="Bruce D."/>
            <person name="Land M.L."/>
            <person name="Han S."/>
            <person name="Saunders E."/>
            <person name="Tapia R."/>
            <person name="Detter C."/>
            <person name="Brettin T."/>
            <person name="Han J."/>
            <person name="Woyke T."/>
            <person name="Goodwin L."/>
            <person name="Pennacchio L."/>
            <person name="Nolan M."/>
            <person name="Cook A.M."/>
            <person name="Kjelleberg S."/>
            <person name="Thomas T."/>
        </authorList>
    </citation>
    <scope>NUCLEOTIDE SEQUENCE [LARGE SCALE GENOMIC DNA]</scope>
    <source>
        <strain evidence="3">DS-1 / DSM 13023 / NCIMB 13966</strain>
    </source>
</reference>
<organism evidence="2 3">
    <name type="scientific">Parvibaculum lavamentivorans (strain DS-1 / DSM 13023 / NCIMB 13966)</name>
    <dbReference type="NCBI Taxonomy" id="402881"/>
    <lineage>
        <taxon>Bacteria</taxon>
        <taxon>Pseudomonadati</taxon>
        <taxon>Pseudomonadota</taxon>
        <taxon>Alphaproteobacteria</taxon>
        <taxon>Hyphomicrobiales</taxon>
        <taxon>Parvibaculaceae</taxon>
        <taxon>Parvibaculum</taxon>
    </lineage>
</organism>
<evidence type="ECO:0000313" key="3">
    <source>
        <dbReference type="Proteomes" id="UP000006377"/>
    </source>
</evidence>
<dbReference type="AlphaFoldDB" id="A7HQF8"/>
<gene>
    <name evidence="2" type="ordered locus">Plav_0518</name>
</gene>
<sequence length="82" mass="9178">MPCRNDLNPFREPNSAPRKAATPMKNTRNTFDPRTPGGTGTDRAAQTREAKAKTARLAEALRDNLKKRKAQTRDRKDAGKDK</sequence>
<evidence type="ECO:0000313" key="2">
    <source>
        <dbReference type="EMBL" id="ABS62141.1"/>
    </source>
</evidence>
<dbReference type="Proteomes" id="UP000006377">
    <property type="component" value="Chromosome"/>
</dbReference>
<dbReference type="HOGENOM" id="CLU_2555214_0_0_5"/>
<feature type="compositionally biased region" description="Basic and acidic residues" evidence="1">
    <location>
        <begin position="71"/>
        <end position="82"/>
    </location>
</feature>
<proteinExistence type="predicted"/>
<accession>A7HQF8</accession>
<feature type="region of interest" description="Disordered" evidence="1">
    <location>
        <begin position="1"/>
        <end position="82"/>
    </location>
</feature>
<name>A7HQF8_PARL1</name>
<dbReference type="KEGG" id="pla:Plav_0518"/>
<keyword evidence="3" id="KW-1185">Reference proteome</keyword>